<gene>
    <name evidence="2" type="ORF">SVUK_LOCUS16337</name>
</gene>
<feature type="transmembrane region" description="Helical" evidence="1">
    <location>
        <begin position="61"/>
        <end position="81"/>
    </location>
</feature>
<dbReference type="PANTHER" id="PTHR22943">
    <property type="entry name" value="7-TRANSMEMBRANE DOMAIN RECEPTOR C.ELEGANS"/>
    <property type="match status" value="1"/>
</dbReference>
<dbReference type="Pfam" id="PF10326">
    <property type="entry name" value="7TM_GPCR_Str"/>
    <property type="match status" value="2"/>
</dbReference>
<proteinExistence type="predicted"/>
<feature type="transmembrane region" description="Helical" evidence="1">
    <location>
        <begin position="6"/>
        <end position="24"/>
    </location>
</feature>
<name>A0A3P7JMX9_STRVU</name>
<sequence length="103" mass="11529">MLQSFFPLALTFVPSSSIIIMSFFGENIGANGNIVALPLTLYPVIDPIVVLYFVSRANGNIVALLLTLYPVIDPIVVLYFVSSYREAIRMLDFEICPILQMFH</sequence>
<organism evidence="2 3">
    <name type="scientific">Strongylus vulgaris</name>
    <name type="common">Blood worm</name>
    <dbReference type="NCBI Taxonomy" id="40348"/>
    <lineage>
        <taxon>Eukaryota</taxon>
        <taxon>Metazoa</taxon>
        <taxon>Ecdysozoa</taxon>
        <taxon>Nematoda</taxon>
        <taxon>Chromadorea</taxon>
        <taxon>Rhabditida</taxon>
        <taxon>Rhabditina</taxon>
        <taxon>Rhabditomorpha</taxon>
        <taxon>Strongyloidea</taxon>
        <taxon>Strongylidae</taxon>
        <taxon>Strongylus</taxon>
    </lineage>
</organism>
<dbReference type="OrthoDB" id="5775195at2759"/>
<dbReference type="AlphaFoldDB" id="A0A3P7JMX9"/>
<protein>
    <submittedName>
        <fullName evidence="2">Uncharacterized protein</fullName>
    </submittedName>
</protein>
<accession>A0A3P7JMX9</accession>
<evidence type="ECO:0000313" key="2">
    <source>
        <dbReference type="EMBL" id="VDM81339.1"/>
    </source>
</evidence>
<keyword evidence="1" id="KW-0472">Membrane</keyword>
<feature type="transmembrane region" description="Helical" evidence="1">
    <location>
        <begin position="36"/>
        <end position="55"/>
    </location>
</feature>
<dbReference type="PANTHER" id="PTHR22943:SF248">
    <property type="entry name" value="SEVEN TM RECEPTOR"/>
    <property type="match status" value="1"/>
</dbReference>
<reference evidence="2 3" key="1">
    <citation type="submission" date="2018-11" db="EMBL/GenBank/DDBJ databases">
        <authorList>
            <consortium name="Pathogen Informatics"/>
        </authorList>
    </citation>
    <scope>NUCLEOTIDE SEQUENCE [LARGE SCALE GENOMIC DNA]</scope>
</reference>
<evidence type="ECO:0000256" key="1">
    <source>
        <dbReference type="SAM" id="Phobius"/>
    </source>
</evidence>
<dbReference type="EMBL" id="UYYB01112447">
    <property type="protein sequence ID" value="VDM81339.1"/>
    <property type="molecule type" value="Genomic_DNA"/>
</dbReference>
<dbReference type="Proteomes" id="UP000270094">
    <property type="component" value="Unassembled WGS sequence"/>
</dbReference>
<keyword evidence="1" id="KW-1133">Transmembrane helix</keyword>
<dbReference type="InterPro" id="IPR019428">
    <property type="entry name" value="7TM_GPCR_serpentine_rcpt_Str"/>
</dbReference>
<keyword evidence="1" id="KW-0812">Transmembrane</keyword>
<evidence type="ECO:0000313" key="3">
    <source>
        <dbReference type="Proteomes" id="UP000270094"/>
    </source>
</evidence>
<keyword evidence="3" id="KW-1185">Reference proteome</keyword>